<evidence type="ECO:0000256" key="5">
    <source>
        <dbReference type="ARBA" id="ARBA00022741"/>
    </source>
</evidence>
<evidence type="ECO:0000256" key="6">
    <source>
        <dbReference type="ARBA" id="ARBA00022777"/>
    </source>
</evidence>
<evidence type="ECO:0000256" key="2">
    <source>
        <dbReference type="ARBA" id="ARBA00012438"/>
    </source>
</evidence>
<reference evidence="13 14" key="1">
    <citation type="journal article" date="2013" name="Genome Announc.">
        <title>Draft Genome Sequence of Desulfotignum phosphitoxidans DSM 13687 Strain FiPS-3.</title>
        <authorList>
            <person name="Poehlein A."/>
            <person name="Daniel R."/>
            <person name="Simeonova D.D."/>
        </authorList>
    </citation>
    <scope>NUCLEOTIDE SEQUENCE [LARGE SCALE GENOMIC DNA]</scope>
    <source>
        <strain evidence="13 14">DSM 13687</strain>
    </source>
</reference>
<feature type="coiled-coil region" evidence="9">
    <location>
        <begin position="150"/>
        <end position="180"/>
    </location>
</feature>
<evidence type="ECO:0000256" key="4">
    <source>
        <dbReference type="ARBA" id="ARBA00022679"/>
    </source>
</evidence>
<comment type="caution">
    <text evidence="13">The sequence shown here is derived from an EMBL/GenBank/DDBJ whole genome shotgun (WGS) entry which is preliminary data.</text>
</comment>
<dbReference type="Gene3D" id="3.30.450.20">
    <property type="entry name" value="PAS domain"/>
    <property type="match status" value="2"/>
</dbReference>
<protein>
    <recommendedName>
        <fullName evidence="2">histidine kinase</fullName>
        <ecNumber evidence="2">2.7.13.3</ecNumber>
    </recommendedName>
</protein>
<dbReference type="InterPro" id="IPR036097">
    <property type="entry name" value="HisK_dim/P_sf"/>
</dbReference>
<keyword evidence="5" id="KW-0547">Nucleotide-binding</keyword>
<keyword evidence="3" id="KW-0597">Phosphoprotein</keyword>
<dbReference type="EMBL" id="APJX01000003">
    <property type="protein sequence ID" value="EMS79997.1"/>
    <property type="molecule type" value="Genomic_DNA"/>
</dbReference>
<keyword evidence="8" id="KW-0902">Two-component regulatory system</keyword>
<proteinExistence type="predicted"/>
<dbReference type="SUPFAM" id="SSF47384">
    <property type="entry name" value="Homodimeric domain of signal transducing histidine kinase"/>
    <property type="match status" value="1"/>
</dbReference>
<evidence type="ECO:0000256" key="7">
    <source>
        <dbReference type="ARBA" id="ARBA00022840"/>
    </source>
</evidence>
<dbReference type="PANTHER" id="PTHR43065">
    <property type="entry name" value="SENSOR HISTIDINE KINASE"/>
    <property type="match status" value="1"/>
</dbReference>
<keyword evidence="14" id="KW-1185">Reference proteome</keyword>
<dbReference type="SUPFAM" id="SSF55785">
    <property type="entry name" value="PYP-like sensor domain (PAS domain)"/>
    <property type="match status" value="2"/>
</dbReference>
<feature type="domain" description="PAC" evidence="12">
    <location>
        <begin position="261"/>
        <end position="313"/>
    </location>
</feature>
<keyword evidence="7" id="KW-0067">ATP-binding</keyword>
<dbReference type="SUPFAM" id="SSF55874">
    <property type="entry name" value="ATPase domain of HSP90 chaperone/DNA topoisomerase II/histidine kinase"/>
    <property type="match status" value="1"/>
</dbReference>
<accession>S0G5W4</accession>
<dbReference type="SMART" id="SM00388">
    <property type="entry name" value="HisKA"/>
    <property type="match status" value="1"/>
</dbReference>
<dbReference type="SMART" id="SM00091">
    <property type="entry name" value="PAS"/>
    <property type="match status" value="3"/>
</dbReference>
<dbReference type="InterPro" id="IPR000014">
    <property type="entry name" value="PAS"/>
</dbReference>
<dbReference type="InterPro" id="IPR004358">
    <property type="entry name" value="Sig_transdc_His_kin-like_C"/>
</dbReference>
<feature type="domain" description="Histidine kinase" evidence="10">
    <location>
        <begin position="464"/>
        <end position="687"/>
    </location>
</feature>
<dbReference type="InterPro" id="IPR003594">
    <property type="entry name" value="HATPase_dom"/>
</dbReference>
<dbReference type="EC" id="2.7.13.3" evidence="2"/>
<organism evidence="13 14">
    <name type="scientific">Desulfotignum phosphitoxidans DSM 13687</name>
    <dbReference type="NCBI Taxonomy" id="1286635"/>
    <lineage>
        <taxon>Bacteria</taxon>
        <taxon>Pseudomonadati</taxon>
        <taxon>Thermodesulfobacteriota</taxon>
        <taxon>Desulfobacteria</taxon>
        <taxon>Desulfobacterales</taxon>
        <taxon>Desulfobacteraceae</taxon>
        <taxon>Desulfotignum</taxon>
    </lineage>
</organism>
<dbReference type="PROSITE" id="PS50112">
    <property type="entry name" value="PAS"/>
    <property type="match status" value="2"/>
</dbReference>
<feature type="domain" description="PAS" evidence="11">
    <location>
        <begin position="328"/>
        <end position="377"/>
    </location>
</feature>
<dbReference type="InterPro" id="IPR003661">
    <property type="entry name" value="HisK_dim/P_dom"/>
</dbReference>
<keyword evidence="9" id="KW-0175">Coiled coil</keyword>
<dbReference type="GO" id="GO:0005524">
    <property type="term" value="F:ATP binding"/>
    <property type="evidence" value="ECO:0007669"/>
    <property type="project" value="UniProtKB-KW"/>
</dbReference>
<sequence length="687" mass="77969">MYFDLKGLKLAIIGGGDPCCEILDRFSGPGLKDLNIQVLMVADTIEISKGIIRARQLNIPTTKDYHEVCKLTGLDLILKLKNDDLLPCILEKVNTERVSIIDLDTYGAMSFVHFLKTEEEKIRIRKRLETQDLEKEAVADLFDQFSRRINEIAENRISFLEQERQDLRKIEKELNQIIQGSMIPTFIINNEHIITHWNVACEELTGYPAYKLVGTDRQWVPFRSVKRPVLADMVVDHTSDDTVRKYYGNAWRKCKIINGAYEAEEFFPHMGTDGKWIFFTAAPIKSPEGKIIGAIQTLRDRTEDKKAQEEIELQDQELAKLHEKYRKSEEKYRSLFNENPNPIFIIDSMNFEILDVNHRVLEDYGYDKSELMGTSFLEIGEKTDDTLRRDMLNLPQGGSILFTKKRHYRKSGQAFFVNIKMVKVMFSQRVVLIASTTDMTESVEKETQLIQAGKLATLGTMAAGMAHEINQPLNVIQICADLIQKMVNKGVTISDEDLLNMSKDIIENVARAAGVIKHVRDFARQSERDLKKLDINDPIRDVFKVLGHQITVHSIEVVLELEDHLPSIRAEHNRLEQVFINLVTNAIDAMDEKSARTEGPVEKILTIKTFAQNGHVAATVSDTGTGMNEEVKNKLFEPFFTTKETGKGTGLGTSISFGIIKDYNGTIRVETQEGKGSCFTVQFPAAG</sequence>
<dbReference type="OrthoDB" id="9805967at2"/>
<dbReference type="RefSeq" id="WP_006965328.1">
    <property type="nucleotide sequence ID" value="NZ_APJX01000003.1"/>
</dbReference>
<dbReference type="InterPro" id="IPR036890">
    <property type="entry name" value="HATPase_C_sf"/>
</dbReference>
<dbReference type="PANTHER" id="PTHR43065:SF46">
    <property type="entry name" value="C4-DICARBOXYLATE TRANSPORT SENSOR PROTEIN DCTB"/>
    <property type="match status" value="1"/>
</dbReference>
<dbReference type="Pfam" id="PF02518">
    <property type="entry name" value="HATPase_c"/>
    <property type="match status" value="1"/>
</dbReference>
<dbReference type="InterPro" id="IPR035965">
    <property type="entry name" value="PAS-like_dom_sf"/>
</dbReference>
<keyword evidence="4" id="KW-0808">Transferase</keyword>
<dbReference type="Pfam" id="PF13426">
    <property type="entry name" value="PAS_9"/>
    <property type="match status" value="2"/>
</dbReference>
<dbReference type="Pfam" id="PF00512">
    <property type="entry name" value="HisKA"/>
    <property type="match status" value="1"/>
</dbReference>
<evidence type="ECO:0000259" key="10">
    <source>
        <dbReference type="PROSITE" id="PS50109"/>
    </source>
</evidence>
<dbReference type="PATRIC" id="fig|1286635.3.peg.1705"/>
<gene>
    <name evidence="13" type="ORF">Dpo_3c01400</name>
</gene>
<evidence type="ECO:0000313" key="13">
    <source>
        <dbReference type="EMBL" id="EMS79997.1"/>
    </source>
</evidence>
<evidence type="ECO:0000256" key="9">
    <source>
        <dbReference type="SAM" id="Coils"/>
    </source>
</evidence>
<dbReference type="NCBIfam" id="TIGR00229">
    <property type="entry name" value="sensory_box"/>
    <property type="match status" value="1"/>
</dbReference>
<evidence type="ECO:0000259" key="11">
    <source>
        <dbReference type="PROSITE" id="PS50112"/>
    </source>
</evidence>
<evidence type="ECO:0000256" key="1">
    <source>
        <dbReference type="ARBA" id="ARBA00000085"/>
    </source>
</evidence>
<dbReference type="GO" id="GO:0000155">
    <property type="term" value="F:phosphorelay sensor kinase activity"/>
    <property type="evidence" value="ECO:0007669"/>
    <property type="project" value="InterPro"/>
</dbReference>
<dbReference type="PROSITE" id="PS50109">
    <property type="entry name" value="HIS_KIN"/>
    <property type="match status" value="1"/>
</dbReference>
<keyword evidence="6 13" id="KW-0418">Kinase</keyword>
<dbReference type="PRINTS" id="PR00344">
    <property type="entry name" value="BCTRLSENSOR"/>
</dbReference>
<dbReference type="Proteomes" id="UP000014216">
    <property type="component" value="Unassembled WGS sequence"/>
</dbReference>
<dbReference type="CDD" id="cd00130">
    <property type="entry name" value="PAS"/>
    <property type="match status" value="2"/>
</dbReference>
<dbReference type="PROSITE" id="PS50113">
    <property type="entry name" value="PAC"/>
    <property type="match status" value="1"/>
</dbReference>
<evidence type="ECO:0000259" key="12">
    <source>
        <dbReference type="PROSITE" id="PS50113"/>
    </source>
</evidence>
<feature type="coiled-coil region" evidence="9">
    <location>
        <begin position="299"/>
        <end position="338"/>
    </location>
</feature>
<feature type="domain" description="PAS" evidence="11">
    <location>
        <begin position="170"/>
        <end position="214"/>
    </location>
</feature>
<dbReference type="InterPro" id="IPR000700">
    <property type="entry name" value="PAS-assoc_C"/>
</dbReference>
<dbReference type="SMART" id="SM00387">
    <property type="entry name" value="HATPase_c"/>
    <property type="match status" value="1"/>
</dbReference>
<evidence type="ECO:0000256" key="8">
    <source>
        <dbReference type="ARBA" id="ARBA00023012"/>
    </source>
</evidence>
<dbReference type="CDD" id="cd00082">
    <property type="entry name" value="HisKA"/>
    <property type="match status" value="1"/>
</dbReference>
<evidence type="ECO:0000256" key="3">
    <source>
        <dbReference type="ARBA" id="ARBA00022553"/>
    </source>
</evidence>
<dbReference type="AlphaFoldDB" id="S0G5W4"/>
<dbReference type="Gene3D" id="1.10.287.130">
    <property type="match status" value="1"/>
</dbReference>
<name>S0G5W4_9BACT</name>
<dbReference type="Gene3D" id="3.30.565.10">
    <property type="entry name" value="Histidine kinase-like ATPase, C-terminal domain"/>
    <property type="match status" value="1"/>
</dbReference>
<evidence type="ECO:0000313" key="14">
    <source>
        <dbReference type="Proteomes" id="UP000014216"/>
    </source>
</evidence>
<dbReference type="InterPro" id="IPR005467">
    <property type="entry name" value="His_kinase_dom"/>
</dbReference>
<comment type="catalytic activity">
    <reaction evidence="1">
        <text>ATP + protein L-histidine = ADP + protein N-phospho-L-histidine.</text>
        <dbReference type="EC" id="2.7.13.3"/>
    </reaction>
</comment>